<reference evidence="3 4" key="1">
    <citation type="submission" date="2016-10" db="EMBL/GenBank/DDBJ databases">
        <authorList>
            <person name="Cai Z."/>
        </authorList>
    </citation>
    <scope>NUCLEOTIDE SEQUENCE [LARGE SCALE GENOMIC DNA]</scope>
</reference>
<protein>
    <recommendedName>
        <fullName evidence="5">TFIIS N-terminal domain-containing protein</fullName>
    </recommendedName>
</protein>
<accession>A0A383W5V5</accession>
<keyword evidence="1" id="KW-0175">Coiled coil</keyword>
<name>A0A383W5V5_TETOB</name>
<evidence type="ECO:0008006" key="5">
    <source>
        <dbReference type="Google" id="ProtNLM"/>
    </source>
</evidence>
<sequence>MGSELPPDTVFVSYEEVKQTVGLNKKVLKIFLVDRAGGKHLAAIGDDLGDAHYAYRSTKPFTKYGRLECHNRNELHIWLEMVISESGGQLQAAHLAADEHNPEGIYFVSHRYERAHYPDGRRCNRWYLMDQLGDSHLAVIGIERDTKDGHYHYSAEEPFAGIMPLHCSNQAGVYKWLEKMVTHHAANGDTAAPAASYGGAPTGSTTSGCSGGDFNAAAGSRKPPLVIDLATLRAARKSVAALHSLEQCILVEGQQVRAKPKPKAPAAMPPLPMSATQKHKSVGIVQQNQIKKARKLQEDLRAEEEKLQAAHLARLRRAAAAEVAGDTAAKATSLSWLHCNLSEEEGEHLEHWLGLLKAVLDMQEQQQQQQQQQDAAADQQHGEDAGKGGSSSDGAAAAAEAGDIMVWIKQPANRQHHLRVALECLKELGAQDLPARVLLTRKVLPLVQRCLSWQHSAVSSMAQHMLRRWRWQLAGHMHVLGHPSYMEDHLGALEEEVQAGMVPLPQLPKHKQLAGHMHVLGHPSYMEDHLGALEEEVQAGMVPLPQLPKHKQALLNTPIPKLPLTPVLLLLLLQALLNTAILKLPLTPVLPLLLLLLLLLLLQALLNTPIPKLPLPNAATPAPAKFGTYSNSSSMQHYAMPGSAPAMLNAGMSMQQQYPGQQAGFGAGGGFAPHPMGSLTPGMPGMSTPGGFYTPMGAAAAAATPGMAAAAAAAAGTPGAGSMRGTGARGMPGMSAAAASGMQAAGLGGAAAAAAAGMYGQPGAAAAAGYMDPAAAAMFGGGWPASHGMQMMGMDGAGGAGMAAGAASGSSTDLAALAAGVSSGGASATQQQQQMALFAMQQQQPQQMNASMQMQYGQLQQQPGLNAQQQQQQQLTLQWQQQQAVYWQQQQQVQAVWATGQGAAGGLAQQQQQQQPASSQPQQQSSSQGFLQ</sequence>
<evidence type="ECO:0000313" key="4">
    <source>
        <dbReference type="Proteomes" id="UP000256970"/>
    </source>
</evidence>
<keyword evidence="4" id="KW-1185">Reference proteome</keyword>
<feature type="region of interest" description="Disordered" evidence="2">
    <location>
        <begin position="364"/>
        <end position="395"/>
    </location>
</feature>
<proteinExistence type="predicted"/>
<dbReference type="STRING" id="3088.A0A383W5V5"/>
<dbReference type="AlphaFoldDB" id="A0A383W5V5"/>
<evidence type="ECO:0000256" key="1">
    <source>
        <dbReference type="SAM" id="Coils"/>
    </source>
</evidence>
<organism evidence="3 4">
    <name type="scientific">Tetradesmus obliquus</name>
    <name type="common">Green alga</name>
    <name type="synonym">Acutodesmus obliquus</name>
    <dbReference type="NCBI Taxonomy" id="3088"/>
    <lineage>
        <taxon>Eukaryota</taxon>
        <taxon>Viridiplantae</taxon>
        <taxon>Chlorophyta</taxon>
        <taxon>core chlorophytes</taxon>
        <taxon>Chlorophyceae</taxon>
        <taxon>CS clade</taxon>
        <taxon>Sphaeropleales</taxon>
        <taxon>Scenedesmaceae</taxon>
        <taxon>Tetradesmus</taxon>
    </lineage>
</organism>
<feature type="region of interest" description="Disordered" evidence="2">
    <location>
        <begin position="905"/>
        <end position="932"/>
    </location>
</feature>
<evidence type="ECO:0000256" key="2">
    <source>
        <dbReference type="SAM" id="MobiDB-lite"/>
    </source>
</evidence>
<feature type="compositionally biased region" description="Low complexity" evidence="2">
    <location>
        <begin position="365"/>
        <end position="379"/>
    </location>
</feature>
<dbReference type="Proteomes" id="UP000256970">
    <property type="component" value="Unassembled WGS sequence"/>
</dbReference>
<feature type="coiled-coil region" evidence="1">
    <location>
        <begin position="286"/>
        <end position="313"/>
    </location>
</feature>
<gene>
    <name evidence="3" type="ORF">BQ4739_LOCUS12750</name>
</gene>
<evidence type="ECO:0000313" key="3">
    <source>
        <dbReference type="EMBL" id="SZX72583.1"/>
    </source>
</evidence>
<dbReference type="EMBL" id="FNXT01001142">
    <property type="protein sequence ID" value="SZX72583.1"/>
    <property type="molecule type" value="Genomic_DNA"/>
</dbReference>